<evidence type="ECO:0000313" key="3">
    <source>
        <dbReference type="EMBL" id="CCH02571.1"/>
    </source>
</evidence>
<dbReference type="SUPFAM" id="SSF51556">
    <property type="entry name" value="Metallo-dependent hydrolases"/>
    <property type="match status" value="1"/>
</dbReference>
<reference evidence="3 4" key="1">
    <citation type="journal article" date="2012" name="J. Bacteriol.">
        <title>Genome Sequence of Fibrella aestuarina BUZ 2T, a Filamentous Marine Bacterium.</title>
        <authorList>
            <person name="Filippini M."/>
            <person name="Qi W."/>
            <person name="Blom J."/>
            <person name="Goesmann A."/>
            <person name="Smits T.H."/>
            <person name="Bagheri H.C."/>
        </authorList>
    </citation>
    <scope>NUCLEOTIDE SEQUENCE [LARGE SCALE GENOMIC DNA]</scope>
    <source>
        <strain evidence="4">BUZ 2T</strain>
    </source>
</reference>
<dbReference type="Gene3D" id="2.30.40.10">
    <property type="entry name" value="Urease, subunit C, domain 1"/>
    <property type="match status" value="1"/>
</dbReference>
<dbReference type="GO" id="GO:0046872">
    <property type="term" value="F:metal ion binding"/>
    <property type="evidence" value="ECO:0007669"/>
    <property type="project" value="InterPro"/>
</dbReference>
<dbReference type="PANTHER" id="PTHR43668:SF2">
    <property type="entry name" value="ALLANTOINASE"/>
    <property type="match status" value="1"/>
</dbReference>
<dbReference type="GO" id="GO:0004038">
    <property type="term" value="F:allantoinase activity"/>
    <property type="evidence" value="ECO:0007669"/>
    <property type="project" value="TreeGrafter"/>
</dbReference>
<keyword evidence="4" id="KW-1185">Reference proteome</keyword>
<dbReference type="InterPro" id="IPR032466">
    <property type="entry name" value="Metal_Hydrolase"/>
</dbReference>
<dbReference type="PATRIC" id="fig|1166018.3.peg.1540"/>
<organism evidence="3 4">
    <name type="scientific">Fibrella aestuarina BUZ 2</name>
    <dbReference type="NCBI Taxonomy" id="1166018"/>
    <lineage>
        <taxon>Bacteria</taxon>
        <taxon>Pseudomonadati</taxon>
        <taxon>Bacteroidota</taxon>
        <taxon>Cytophagia</taxon>
        <taxon>Cytophagales</taxon>
        <taxon>Spirosomataceae</taxon>
        <taxon>Fibrella</taxon>
    </lineage>
</organism>
<dbReference type="SUPFAM" id="SSF51338">
    <property type="entry name" value="Composite domain of metallo-dependent hydrolases"/>
    <property type="match status" value="1"/>
</dbReference>
<dbReference type="GO" id="GO:0006221">
    <property type="term" value="P:pyrimidine nucleotide biosynthetic process"/>
    <property type="evidence" value="ECO:0007669"/>
    <property type="project" value="UniProtKB-KW"/>
</dbReference>
<dbReference type="InterPro" id="IPR050138">
    <property type="entry name" value="DHOase/Allantoinase_Hydrolase"/>
</dbReference>
<evidence type="ECO:0000256" key="1">
    <source>
        <dbReference type="ARBA" id="ARBA00022975"/>
    </source>
</evidence>
<dbReference type="KEGG" id="fae:FAES_4572"/>
<dbReference type="InterPro" id="IPR011059">
    <property type="entry name" value="Metal-dep_hydrolase_composite"/>
</dbReference>
<dbReference type="STRING" id="1166018.FAES_4572"/>
<dbReference type="Gene3D" id="3.20.20.140">
    <property type="entry name" value="Metal-dependent hydrolases"/>
    <property type="match status" value="1"/>
</dbReference>
<dbReference type="OrthoDB" id="9765462at2"/>
<dbReference type="Pfam" id="PF12890">
    <property type="entry name" value="DHOase"/>
    <property type="match status" value="1"/>
</dbReference>
<proteinExistence type="predicted"/>
<accession>I0KEL8</accession>
<dbReference type="Proteomes" id="UP000011058">
    <property type="component" value="Chromosome"/>
</dbReference>
<gene>
    <name evidence="3" type="ORF">FAES_4572</name>
</gene>
<dbReference type="RefSeq" id="WP_015333670.1">
    <property type="nucleotide sequence ID" value="NC_020054.1"/>
</dbReference>
<dbReference type="EMBL" id="HE796683">
    <property type="protein sequence ID" value="CCH02571.1"/>
    <property type="molecule type" value="Genomic_DNA"/>
</dbReference>
<dbReference type="InterPro" id="IPR004722">
    <property type="entry name" value="DHOase"/>
</dbReference>
<feature type="domain" description="Dihydroorotase catalytic" evidence="2">
    <location>
        <begin position="70"/>
        <end position="225"/>
    </location>
</feature>
<keyword evidence="1" id="KW-0665">Pyrimidine biosynthesis</keyword>
<dbReference type="HOGENOM" id="CLU_015572_1_0_10"/>
<evidence type="ECO:0000313" key="4">
    <source>
        <dbReference type="Proteomes" id="UP000011058"/>
    </source>
</evidence>
<sequence length="452" mass="48184">MHLLIRSARVVDAASPLNNQVVDLHLENGLIRQLSPSGSGSPMPVPDGARVIEGANLHVSAGWVDGRAAANDPGHEHRETLTDLAKAAAAGGFTDVVLLPNTHPVIDSKDTLGYVRRMGEGQPARLHPTAAITKGTKGEDFTDMIDLHRAGAIAFTDGDHPLQNPDLLLKTLQYLQPFGGLLINRPEDTLLTRYGQMHEGEQSTRLGLKGMPAMAEAILIARDLRLLTYVLDGQPTRPSTPMLHFACLSSAESVALVRQAKAQGLPVSCDVAAHQLLFTDADLAGFDTNLKVNPPFRSAEDVAALWDGLADGTIDLIVTDHHPHDEESKNIEFDMAEFGITGLETAFVALLTKANEQQSASGTSIRPESAGTSIPGVSTLGTSILGTLVDRFTVGPRRVLGLPAVSIAEGQPATLTLFDPTATWTYERPITPAKNSPFLGKTLTGRVITTIL</sequence>
<dbReference type="PANTHER" id="PTHR43668">
    <property type="entry name" value="ALLANTOINASE"/>
    <property type="match status" value="1"/>
</dbReference>
<dbReference type="GO" id="GO:0006145">
    <property type="term" value="P:purine nucleobase catabolic process"/>
    <property type="evidence" value="ECO:0007669"/>
    <property type="project" value="TreeGrafter"/>
</dbReference>
<dbReference type="InterPro" id="IPR024403">
    <property type="entry name" value="DHOase_cat"/>
</dbReference>
<dbReference type="GO" id="GO:0005737">
    <property type="term" value="C:cytoplasm"/>
    <property type="evidence" value="ECO:0007669"/>
    <property type="project" value="TreeGrafter"/>
</dbReference>
<dbReference type="eggNOG" id="COG0044">
    <property type="taxonomic scope" value="Bacteria"/>
</dbReference>
<name>I0KEL8_9BACT</name>
<protein>
    <submittedName>
        <fullName evidence="3">Dihydroorotase, multifunctional complex type</fullName>
    </submittedName>
</protein>
<dbReference type="AlphaFoldDB" id="I0KEL8"/>
<evidence type="ECO:0000259" key="2">
    <source>
        <dbReference type="Pfam" id="PF12890"/>
    </source>
</evidence>
<dbReference type="GO" id="GO:0004151">
    <property type="term" value="F:dihydroorotase activity"/>
    <property type="evidence" value="ECO:0007669"/>
    <property type="project" value="InterPro"/>
</dbReference>
<dbReference type="CDD" id="cd01317">
    <property type="entry name" value="DHOase_IIa"/>
    <property type="match status" value="1"/>
</dbReference>